<accession>A0ACB0ZDH3</accession>
<dbReference type="EMBL" id="CAVMJV010000030">
    <property type="protein sequence ID" value="CAK5076432.1"/>
    <property type="molecule type" value="Genomic_DNA"/>
</dbReference>
<name>A0ACB0ZDH3_MELEN</name>
<evidence type="ECO:0000313" key="1">
    <source>
        <dbReference type="EMBL" id="CAK5076432.1"/>
    </source>
</evidence>
<dbReference type="Proteomes" id="UP001497535">
    <property type="component" value="Unassembled WGS sequence"/>
</dbReference>
<proteinExistence type="predicted"/>
<evidence type="ECO:0000313" key="2">
    <source>
        <dbReference type="Proteomes" id="UP001497535"/>
    </source>
</evidence>
<gene>
    <name evidence="1" type="ORF">MENTE1834_LOCUS23297</name>
</gene>
<keyword evidence="2" id="KW-1185">Reference proteome</keyword>
<reference evidence="1" key="1">
    <citation type="submission" date="2023-11" db="EMBL/GenBank/DDBJ databases">
        <authorList>
            <person name="Poullet M."/>
        </authorList>
    </citation>
    <scope>NUCLEOTIDE SEQUENCE</scope>
    <source>
        <strain evidence="1">E1834</strain>
    </source>
</reference>
<comment type="caution">
    <text evidence="1">The sequence shown here is derived from an EMBL/GenBank/DDBJ whole genome shotgun (WGS) entry which is preliminary data.</text>
</comment>
<organism evidence="1 2">
    <name type="scientific">Meloidogyne enterolobii</name>
    <name type="common">Root-knot nematode worm</name>
    <name type="synonym">Meloidogyne mayaguensis</name>
    <dbReference type="NCBI Taxonomy" id="390850"/>
    <lineage>
        <taxon>Eukaryota</taxon>
        <taxon>Metazoa</taxon>
        <taxon>Ecdysozoa</taxon>
        <taxon>Nematoda</taxon>
        <taxon>Chromadorea</taxon>
        <taxon>Rhabditida</taxon>
        <taxon>Tylenchina</taxon>
        <taxon>Tylenchomorpha</taxon>
        <taxon>Tylenchoidea</taxon>
        <taxon>Meloidogynidae</taxon>
        <taxon>Meloidogyninae</taxon>
        <taxon>Meloidogyne</taxon>
    </lineage>
</organism>
<protein>
    <submittedName>
        <fullName evidence="1">Uncharacterized protein</fullName>
    </submittedName>
</protein>
<sequence length="309" mass="34323">MAARFRVNLVEMDDLQREIIVRSRDSSCLQDLRRTLERSRENLNAVCEKETPIIANLTMPPPPLFQAQSSSISIVSQPPPQSSLASSQFPSISQQLQSSAQWTQAAAISASNGRRPSPTKRFFLIFKKVFIILKSEFPLANVGGQFQQKIPSLLPELIMSANAPSLSVTGPPPSFSSQRGGLSTTQPVYGGVRREHQPPSQFSDSNRSRWADRSGRRGGPSHRLGNNQRSGSKSPPSSSQSFSSRRRARTPPPSHRRVTPTLQHRTTIQREQQRDTNVSTTSEFPPPEKKKRVVDESELSEGEILSDDE</sequence>